<dbReference type="SUPFAM" id="SSF140459">
    <property type="entry name" value="PE/PPE dimer-like"/>
    <property type="match status" value="1"/>
</dbReference>
<dbReference type="Gene3D" id="1.20.1260.20">
    <property type="entry name" value="PPE superfamily"/>
    <property type="match status" value="1"/>
</dbReference>
<evidence type="ECO:0000259" key="3">
    <source>
        <dbReference type="Pfam" id="PF00823"/>
    </source>
</evidence>
<comment type="caution">
    <text evidence="4">The sequence shown here is derived from an EMBL/GenBank/DDBJ whole genome shotgun (WGS) entry which is preliminary data.</text>
</comment>
<dbReference type="FunFam" id="1.20.1260.20:FF:000001">
    <property type="entry name" value="PPE family protein PPE41"/>
    <property type="match status" value="1"/>
</dbReference>
<dbReference type="GO" id="GO:0052572">
    <property type="term" value="P:response to host immune response"/>
    <property type="evidence" value="ECO:0007669"/>
    <property type="project" value="TreeGrafter"/>
</dbReference>
<feature type="domain" description="PPE" evidence="3">
    <location>
        <begin position="3"/>
        <end position="165"/>
    </location>
</feature>
<dbReference type="InterPro" id="IPR000030">
    <property type="entry name" value="PPE_dom"/>
</dbReference>
<dbReference type="AlphaFoldDB" id="A0A7I9YK91"/>
<feature type="compositionally biased region" description="Basic and acidic residues" evidence="2">
    <location>
        <begin position="312"/>
        <end position="325"/>
    </location>
</feature>
<name>A0A7I9YK91_MYCBU</name>
<feature type="region of interest" description="Disordered" evidence="2">
    <location>
        <begin position="366"/>
        <end position="434"/>
    </location>
</feature>
<dbReference type="PANTHER" id="PTHR46766">
    <property type="entry name" value="GLUTAMINE-RICH PROTEIN 2"/>
    <property type="match status" value="1"/>
</dbReference>
<dbReference type="Pfam" id="PF00823">
    <property type="entry name" value="PPE"/>
    <property type="match status" value="1"/>
</dbReference>
<dbReference type="InterPro" id="IPR038332">
    <property type="entry name" value="PPE_sf"/>
</dbReference>
<proteinExistence type="inferred from homology"/>
<evidence type="ECO:0000256" key="1">
    <source>
        <dbReference type="ARBA" id="ARBA00010652"/>
    </source>
</evidence>
<feature type="compositionally biased region" description="Basic and acidic residues" evidence="2">
    <location>
        <begin position="412"/>
        <end position="421"/>
    </location>
</feature>
<dbReference type="RefSeq" id="WP_163708897.1">
    <property type="nucleotide sequence ID" value="NZ_BLKZ01000001.1"/>
</dbReference>
<accession>A0A7I9YK91</accession>
<feature type="compositionally biased region" description="Low complexity" evidence="2">
    <location>
        <begin position="366"/>
        <end position="379"/>
    </location>
</feature>
<dbReference type="EMBL" id="BLKZ01000001">
    <property type="protein sequence ID" value="GFG89091.1"/>
    <property type="molecule type" value="Genomic_DNA"/>
</dbReference>
<evidence type="ECO:0000313" key="5">
    <source>
        <dbReference type="Proteomes" id="UP000465360"/>
    </source>
</evidence>
<gene>
    <name evidence="4" type="ORF">MBOU_11330</name>
</gene>
<evidence type="ECO:0000313" key="4">
    <source>
        <dbReference type="EMBL" id="GFG89091.1"/>
    </source>
</evidence>
<feature type="region of interest" description="Disordered" evidence="2">
    <location>
        <begin position="307"/>
        <end position="337"/>
    </location>
</feature>
<dbReference type="PANTHER" id="PTHR46766:SF1">
    <property type="entry name" value="GLUTAMINE-RICH PROTEIN 2"/>
    <property type="match status" value="1"/>
</dbReference>
<evidence type="ECO:0000256" key="2">
    <source>
        <dbReference type="SAM" id="MobiDB-lite"/>
    </source>
</evidence>
<comment type="similarity">
    <text evidence="1">Belongs to the mycobacterial PPE family.</text>
</comment>
<sequence>MSFFTLPPEINSLRMFLGAGSGPMLAAAAAWEGLADELAAAAQSFQSVTAGLAGQAWQGPAAQAMAAAAAPYAGWLAAAATQSAGASAQARAVASMFEAAKAATVLPQAVAANRDAFVQLVMTNLFGQNAPAIAFAESLYEEMWAADVAAMSGYYSGVSSVAAQVVPWSSVLKGLPGLGGANGAGAETGGGALAAGAAGTGVAGAGGGGGGEQAVASGGGGVAAGGGGPVAGGAQDLLGANTGAGFTQGDPSAGAVSAGGYTAAASGGMTAANPGMMMSPAMMAGPMMMAGMAANSGGQSGVINAGPVKGPKSKEEEEAEAKRAAEAAAAEEAALEAEAAEEGVEVAPEVPAMSVLATADPEAAAKAAPGAATTQATRTRVSGIPEAGLRVGAKAKDEESSETGEKVPTLRPEPKEFRPQVEEEEEQQLQIRGG</sequence>
<dbReference type="Proteomes" id="UP000465360">
    <property type="component" value="Unassembled WGS sequence"/>
</dbReference>
<reference evidence="4 5" key="1">
    <citation type="journal article" date="2019" name="Emerg. Microbes Infect.">
        <title>Comprehensive subspecies identification of 175 nontuberculous mycobacteria species based on 7547 genomic profiles.</title>
        <authorList>
            <person name="Matsumoto Y."/>
            <person name="Kinjo T."/>
            <person name="Motooka D."/>
            <person name="Nabeya D."/>
            <person name="Jung N."/>
            <person name="Uechi K."/>
            <person name="Horii T."/>
            <person name="Iida T."/>
            <person name="Fujita J."/>
            <person name="Nakamura S."/>
        </authorList>
    </citation>
    <scope>NUCLEOTIDE SEQUENCE [LARGE SCALE GENOMIC DNA]</scope>
    <source>
        <strain evidence="4 5">JCM 30725</strain>
    </source>
</reference>
<organism evidence="4 5">
    <name type="scientific">Mycobacterium bourgelatii</name>
    <dbReference type="NCBI Taxonomy" id="1273442"/>
    <lineage>
        <taxon>Bacteria</taxon>
        <taxon>Bacillati</taxon>
        <taxon>Actinomycetota</taxon>
        <taxon>Actinomycetes</taxon>
        <taxon>Mycobacteriales</taxon>
        <taxon>Mycobacteriaceae</taxon>
        <taxon>Mycobacterium</taxon>
    </lineage>
</organism>
<protein>
    <recommendedName>
        <fullName evidence="3">PPE domain-containing protein</fullName>
    </recommendedName>
</protein>
<keyword evidence="5" id="KW-1185">Reference proteome</keyword>